<comment type="caution">
    <text evidence="3">The sequence shown here is derived from an EMBL/GenBank/DDBJ whole genome shotgun (WGS) entry which is preliminary data.</text>
</comment>
<protein>
    <submittedName>
        <fullName evidence="3">Methyltransferase domain-containing protein</fullName>
    </submittedName>
</protein>
<dbReference type="InterPro" id="IPR029063">
    <property type="entry name" value="SAM-dependent_MTases_sf"/>
</dbReference>
<dbReference type="GO" id="GO:0003838">
    <property type="term" value="F:sterol 24-C-methyltransferase activity"/>
    <property type="evidence" value="ECO:0007669"/>
    <property type="project" value="TreeGrafter"/>
</dbReference>
<dbReference type="PANTHER" id="PTHR44068">
    <property type="entry name" value="ZGC:194242"/>
    <property type="match status" value="1"/>
</dbReference>
<dbReference type="InterPro" id="IPR041698">
    <property type="entry name" value="Methyltransf_25"/>
</dbReference>
<name>A0A9D5JUK4_9BACT</name>
<dbReference type="Proteomes" id="UP000649604">
    <property type="component" value="Unassembled WGS sequence"/>
</dbReference>
<accession>A0A9D5JUK4</accession>
<dbReference type="GO" id="GO:0016126">
    <property type="term" value="P:sterol biosynthetic process"/>
    <property type="evidence" value="ECO:0007669"/>
    <property type="project" value="TreeGrafter"/>
</dbReference>
<dbReference type="EMBL" id="WJJP01000236">
    <property type="protein sequence ID" value="MBD3324440.1"/>
    <property type="molecule type" value="Genomic_DNA"/>
</dbReference>
<keyword evidence="1" id="KW-0808">Transferase</keyword>
<evidence type="ECO:0000313" key="4">
    <source>
        <dbReference type="Proteomes" id="UP000649604"/>
    </source>
</evidence>
<dbReference type="Gene3D" id="3.40.50.150">
    <property type="entry name" value="Vaccinia Virus protein VP39"/>
    <property type="match status" value="1"/>
</dbReference>
<evidence type="ECO:0000313" key="3">
    <source>
        <dbReference type="EMBL" id="MBD3324440.1"/>
    </source>
</evidence>
<evidence type="ECO:0000259" key="2">
    <source>
        <dbReference type="Pfam" id="PF13649"/>
    </source>
</evidence>
<reference evidence="3" key="1">
    <citation type="submission" date="2019-11" db="EMBL/GenBank/DDBJ databases">
        <title>Microbial mats filling the niche in hypersaline microbial mats.</title>
        <authorList>
            <person name="Wong H.L."/>
            <person name="Macleod F.I."/>
            <person name="White R.A. III"/>
            <person name="Burns B.P."/>
        </authorList>
    </citation>
    <scope>NUCLEOTIDE SEQUENCE</scope>
    <source>
        <strain evidence="3">Rbin_158</strain>
    </source>
</reference>
<feature type="domain" description="Methyltransferase" evidence="2">
    <location>
        <begin position="43"/>
        <end position="137"/>
    </location>
</feature>
<organism evidence="3 4">
    <name type="scientific">candidate division KSB3 bacterium</name>
    <dbReference type="NCBI Taxonomy" id="2044937"/>
    <lineage>
        <taxon>Bacteria</taxon>
        <taxon>candidate division KSB3</taxon>
    </lineage>
</organism>
<dbReference type="Pfam" id="PF13649">
    <property type="entry name" value="Methyltransf_25"/>
    <property type="match status" value="1"/>
</dbReference>
<dbReference type="GO" id="GO:0032259">
    <property type="term" value="P:methylation"/>
    <property type="evidence" value="ECO:0007669"/>
    <property type="project" value="UniProtKB-KW"/>
</dbReference>
<dbReference type="AlphaFoldDB" id="A0A9D5JUK4"/>
<sequence>MNDRMMEIFLEIHQDMPRQGPGNFDATRRAFAMLADLPPRPTILDIGCGPGKQTLELSQLTEGRIVAIDMHQPYLDTLAENARRAGVTERIEVVQRDMHALEVEAETYDLIWAEGSIYLIGFAQGLRTWKPFLKPGGYLAATELTWLNPNAPAEVKAFWEEEYPAMQTREHNLRIIQEAGYTLVGHFPLPESAWWEDYYTPLEQRLTAFRKQYADDSDAQTVIDAEQTEIDMYRNYADYYGYVFYVIQKPTPA</sequence>
<proteinExistence type="predicted"/>
<dbReference type="CDD" id="cd02440">
    <property type="entry name" value="AdoMet_MTases"/>
    <property type="match status" value="1"/>
</dbReference>
<keyword evidence="3" id="KW-0489">Methyltransferase</keyword>
<dbReference type="SUPFAM" id="SSF53335">
    <property type="entry name" value="S-adenosyl-L-methionine-dependent methyltransferases"/>
    <property type="match status" value="1"/>
</dbReference>
<gene>
    <name evidence="3" type="ORF">GF339_07625</name>
</gene>
<dbReference type="InterPro" id="IPR050447">
    <property type="entry name" value="Erg6_SMT_methyltransf"/>
</dbReference>
<dbReference type="PANTHER" id="PTHR44068:SF1">
    <property type="entry name" value="HYPOTHETICAL LOC100005854"/>
    <property type="match status" value="1"/>
</dbReference>
<evidence type="ECO:0000256" key="1">
    <source>
        <dbReference type="ARBA" id="ARBA00022679"/>
    </source>
</evidence>